<organism evidence="1 2">
    <name type="scientific">Knoellia subterranea KCTC 19937</name>
    <dbReference type="NCBI Taxonomy" id="1385521"/>
    <lineage>
        <taxon>Bacteria</taxon>
        <taxon>Bacillati</taxon>
        <taxon>Actinomycetota</taxon>
        <taxon>Actinomycetes</taxon>
        <taxon>Micrococcales</taxon>
        <taxon>Intrasporangiaceae</taxon>
        <taxon>Knoellia</taxon>
    </lineage>
</organism>
<keyword evidence="2" id="KW-1185">Reference proteome</keyword>
<dbReference type="RefSeq" id="WP_156969685.1">
    <property type="nucleotide sequence ID" value="NZ_AVPK01000003.1"/>
</dbReference>
<accession>A0A0A0JNK5</accession>
<proteinExistence type="predicted"/>
<protein>
    <submittedName>
        <fullName evidence="1">Uncharacterized protein</fullName>
    </submittedName>
</protein>
<dbReference type="EMBL" id="AVPK01000003">
    <property type="protein sequence ID" value="KGN38344.1"/>
    <property type="molecule type" value="Genomic_DNA"/>
</dbReference>
<comment type="caution">
    <text evidence="1">The sequence shown here is derived from an EMBL/GenBank/DDBJ whole genome shotgun (WGS) entry which is preliminary data.</text>
</comment>
<dbReference type="AlphaFoldDB" id="A0A0A0JNK5"/>
<dbReference type="STRING" id="1385521.N803_11090"/>
<dbReference type="Proteomes" id="UP000030011">
    <property type="component" value="Unassembled WGS sequence"/>
</dbReference>
<gene>
    <name evidence="1" type="ORF">N803_11090</name>
</gene>
<evidence type="ECO:0000313" key="2">
    <source>
        <dbReference type="Proteomes" id="UP000030011"/>
    </source>
</evidence>
<name>A0A0A0JNK5_9MICO</name>
<reference evidence="1 2" key="1">
    <citation type="submission" date="2013-08" db="EMBL/GenBank/DDBJ databases">
        <title>The genome sequence of Knoellia subterranea.</title>
        <authorList>
            <person name="Zhu W."/>
            <person name="Wang G."/>
        </authorList>
    </citation>
    <scope>NUCLEOTIDE SEQUENCE [LARGE SCALE GENOMIC DNA]</scope>
    <source>
        <strain evidence="1 2">KCTC 19937</strain>
    </source>
</reference>
<evidence type="ECO:0000313" key="1">
    <source>
        <dbReference type="EMBL" id="KGN38344.1"/>
    </source>
</evidence>
<sequence length="57" mass="6123">MWWIVIGLVVVIALLVWWLDRRGSTGMSQNGSTDTVAGAVGQVSHKYGPDRGGYGGF</sequence>